<dbReference type="Gene3D" id="1.25.40.290">
    <property type="entry name" value="ARM repeat domains"/>
    <property type="match status" value="1"/>
</dbReference>
<evidence type="ECO:0000313" key="1">
    <source>
        <dbReference type="EMBL" id="MEY8001531.1"/>
    </source>
</evidence>
<name>A0ABV4BUX3_9CLOT</name>
<comment type="caution">
    <text evidence="1">The sequence shown here is derived from an EMBL/GenBank/DDBJ whole genome shotgun (WGS) entry which is preliminary data.</text>
</comment>
<organism evidence="1 2">
    <name type="scientific">Clostridium moutaii</name>
    <dbReference type="NCBI Taxonomy" id="3240932"/>
    <lineage>
        <taxon>Bacteria</taxon>
        <taxon>Bacillati</taxon>
        <taxon>Bacillota</taxon>
        <taxon>Clostridia</taxon>
        <taxon>Eubacteriales</taxon>
        <taxon>Clostridiaceae</taxon>
        <taxon>Clostridium</taxon>
    </lineage>
</organism>
<evidence type="ECO:0000313" key="2">
    <source>
        <dbReference type="Proteomes" id="UP001564657"/>
    </source>
</evidence>
<dbReference type="InterPro" id="IPR016024">
    <property type="entry name" value="ARM-type_fold"/>
</dbReference>
<sequence length="62" mass="6988">MFKTDPAPVLAVLEHLKADPSLYVRKSVANNLNDISKDNPDAVLAVARRWKGKSPDTDWIIW</sequence>
<reference evidence="1 2" key="1">
    <citation type="submission" date="2024-08" db="EMBL/GenBank/DDBJ databases">
        <title>Clostridium lapicellarii sp. nov., and Clostridium renhuaiense sp. nov., two species isolated from the mud in a fermentation cellar used for producing sauce-flavour Chinese liquors.</title>
        <authorList>
            <person name="Yang F."/>
            <person name="Wang H."/>
            <person name="Chen L.Q."/>
            <person name="Zhou N."/>
            <person name="Lu J.J."/>
            <person name="Pu X.X."/>
            <person name="Wan B."/>
            <person name="Wang L."/>
            <person name="Liu S.J."/>
        </authorList>
    </citation>
    <scope>NUCLEOTIDE SEQUENCE [LARGE SCALE GENOMIC DNA]</scope>
    <source>
        <strain evidence="1 2">MT-5</strain>
    </source>
</reference>
<dbReference type="SUPFAM" id="SSF48371">
    <property type="entry name" value="ARM repeat"/>
    <property type="match status" value="1"/>
</dbReference>
<evidence type="ECO:0008006" key="3">
    <source>
        <dbReference type="Google" id="ProtNLM"/>
    </source>
</evidence>
<proteinExistence type="predicted"/>
<dbReference type="RefSeq" id="WP_369705426.1">
    <property type="nucleotide sequence ID" value="NZ_JBGEWD010000020.1"/>
</dbReference>
<gene>
    <name evidence="1" type="ORF">AB8U03_15275</name>
</gene>
<accession>A0ABV4BUX3</accession>
<dbReference type="EMBL" id="JBGEWD010000020">
    <property type="protein sequence ID" value="MEY8001531.1"/>
    <property type="molecule type" value="Genomic_DNA"/>
</dbReference>
<dbReference type="Proteomes" id="UP001564657">
    <property type="component" value="Unassembled WGS sequence"/>
</dbReference>
<keyword evidence="2" id="KW-1185">Reference proteome</keyword>
<protein>
    <recommendedName>
        <fullName evidence="3">HEAT repeat domain-containing protein</fullName>
    </recommendedName>
</protein>